<keyword evidence="1" id="KW-0175">Coiled coil</keyword>
<accession>A0A6C0JYE6</accession>
<proteinExistence type="predicted"/>
<protein>
    <submittedName>
        <fullName evidence="2">Uncharacterized protein</fullName>
    </submittedName>
</protein>
<dbReference type="EMBL" id="MN740699">
    <property type="protein sequence ID" value="QHU08774.1"/>
    <property type="molecule type" value="Genomic_DNA"/>
</dbReference>
<name>A0A6C0JYE6_9ZZZZ</name>
<feature type="coiled-coil region" evidence="1">
    <location>
        <begin position="46"/>
        <end position="73"/>
    </location>
</feature>
<organism evidence="2">
    <name type="scientific">viral metagenome</name>
    <dbReference type="NCBI Taxonomy" id="1070528"/>
    <lineage>
        <taxon>unclassified sequences</taxon>
        <taxon>metagenomes</taxon>
        <taxon>organismal metagenomes</taxon>
    </lineage>
</organism>
<evidence type="ECO:0000256" key="1">
    <source>
        <dbReference type="SAM" id="Coils"/>
    </source>
</evidence>
<reference evidence="2" key="1">
    <citation type="journal article" date="2020" name="Nature">
        <title>Giant virus diversity and host interactions through global metagenomics.</title>
        <authorList>
            <person name="Schulz F."/>
            <person name="Roux S."/>
            <person name="Paez-Espino D."/>
            <person name="Jungbluth S."/>
            <person name="Walsh D.A."/>
            <person name="Denef V.J."/>
            <person name="McMahon K.D."/>
            <person name="Konstantinidis K.T."/>
            <person name="Eloe-Fadrosh E.A."/>
            <person name="Kyrpides N.C."/>
            <person name="Woyke T."/>
        </authorList>
    </citation>
    <scope>NUCLEOTIDE SEQUENCE</scope>
    <source>
        <strain evidence="2">GVMAG-S-1064190-84</strain>
    </source>
</reference>
<sequence length="79" mass="9276">MRQIPIKDDLNFARDMKSNAIIRTNPKELNDFNSKRARILKDMSDKEESKLRLEKLENDMACIKKLIQDMASIRSENAH</sequence>
<evidence type="ECO:0000313" key="2">
    <source>
        <dbReference type="EMBL" id="QHU08774.1"/>
    </source>
</evidence>
<dbReference type="AlphaFoldDB" id="A0A6C0JYE6"/>